<feature type="compositionally biased region" description="Basic residues" evidence="1">
    <location>
        <begin position="62"/>
        <end position="71"/>
    </location>
</feature>
<feature type="region of interest" description="Disordered" evidence="1">
    <location>
        <begin position="45"/>
        <end position="71"/>
    </location>
</feature>
<name>A0A8X6U7N0_NEPPI</name>
<proteinExistence type="predicted"/>
<evidence type="ECO:0000313" key="3">
    <source>
        <dbReference type="Proteomes" id="UP000887013"/>
    </source>
</evidence>
<evidence type="ECO:0000313" key="2">
    <source>
        <dbReference type="EMBL" id="GFT89551.1"/>
    </source>
</evidence>
<reference evidence="2" key="1">
    <citation type="submission" date="2020-08" db="EMBL/GenBank/DDBJ databases">
        <title>Multicomponent nature underlies the extraordinary mechanical properties of spider dragline silk.</title>
        <authorList>
            <person name="Kono N."/>
            <person name="Nakamura H."/>
            <person name="Mori M."/>
            <person name="Yoshida Y."/>
            <person name="Ohtoshi R."/>
            <person name="Malay A.D."/>
            <person name="Moran D.A.P."/>
            <person name="Tomita M."/>
            <person name="Numata K."/>
            <person name="Arakawa K."/>
        </authorList>
    </citation>
    <scope>NUCLEOTIDE SEQUENCE</scope>
</reference>
<dbReference type="AlphaFoldDB" id="A0A8X6U7N0"/>
<dbReference type="Proteomes" id="UP000887013">
    <property type="component" value="Unassembled WGS sequence"/>
</dbReference>
<evidence type="ECO:0000256" key="1">
    <source>
        <dbReference type="SAM" id="MobiDB-lite"/>
    </source>
</evidence>
<keyword evidence="3" id="KW-1185">Reference proteome</keyword>
<protein>
    <submittedName>
        <fullName evidence="2">Uncharacterized protein</fullName>
    </submittedName>
</protein>
<accession>A0A8X6U7N0</accession>
<comment type="caution">
    <text evidence="2">The sequence shown here is derived from an EMBL/GenBank/DDBJ whole genome shotgun (WGS) entry which is preliminary data.</text>
</comment>
<gene>
    <name evidence="2" type="ORF">NPIL_459351</name>
</gene>
<feature type="compositionally biased region" description="Basic and acidic residues" evidence="1">
    <location>
        <begin position="45"/>
        <end position="56"/>
    </location>
</feature>
<dbReference type="OrthoDB" id="6434431at2759"/>
<sequence length="71" mass="8104">MGEDPDTQIVGMHSVRSQSEMKTYYEKLSKSLEAVKNNINSSLQHEIDEEKRKRLEGTSPKASKKVKKIIV</sequence>
<dbReference type="EMBL" id="BMAW01120485">
    <property type="protein sequence ID" value="GFT89551.1"/>
    <property type="molecule type" value="Genomic_DNA"/>
</dbReference>
<organism evidence="2 3">
    <name type="scientific">Nephila pilipes</name>
    <name type="common">Giant wood spider</name>
    <name type="synonym">Nephila maculata</name>
    <dbReference type="NCBI Taxonomy" id="299642"/>
    <lineage>
        <taxon>Eukaryota</taxon>
        <taxon>Metazoa</taxon>
        <taxon>Ecdysozoa</taxon>
        <taxon>Arthropoda</taxon>
        <taxon>Chelicerata</taxon>
        <taxon>Arachnida</taxon>
        <taxon>Araneae</taxon>
        <taxon>Araneomorphae</taxon>
        <taxon>Entelegynae</taxon>
        <taxon>Araneoidea</taxon>
        <taxon>Nephilidae</taxon>
        <taxon>Nephila</taxon>
    </lineage>
</organism>